<keyword evidence="1" id="KW-1133">Transmembrane helix</keyword>
<protein>
    <submittedName>
        <fullName evidence="2">Uncharacterized protein</fullName>
    </submittedName>
</protein>
<name>A0A935IJC8_9MICO</name>
<comment type="caution">
    <text evidence="2">The sequence shown here is derived from an EMBL/GenBank/DDBJ whole genome shotgun (WGS) entry which is preliminary data.</text>
</comment>
<evidence type="ECO:0000313" key="3">
    <source>
        <dbReference type="Proteomes" id="UP000726105"/>
    </source>
</evidence>
<feature type="transmembrane region" description="Helical" evidence="1">
    <location>
        <begin position="41"/>
        <end position="58"/>
    </location>
</feature>
<sequence length="67" mass="6847">MENRIVAHLPQAAGHQVSELAGSALPEALRAGFSAARADSVLAPAAVILLGAVASLFFQPANAPTRR</sequence>
<evidence type="ECO:0000313" key="2">
    <source>
        <dbReference type="EMBL" id="MBK7273164.1"/>
    </source>
</evidence>
<gene>
    <name evidence="2" type="ORF">IPI13_08315</name>
</gene>
<keyword evidence="1" id="KW-0812">Transmembrane</keyword>
<dbReference type="Proteomes" id="UP000726105">
    <property type="component" value="Unassembled WGS sequence"/>
</dbReference>
<keyword evidence="1" id="KW-0472">Membrane</keyword>
<evidence type="ECO:0000256" key="1">
    <source>
        <dbReference type="SAM" id="Phobius"/>
    </source>
</evidence>
<accession>A0A935IJC8</accession>
<dbReference type="EMBL" id="JADJIB010000002">
    <property type="protein sequence ID" value="MBK7273164.1"/>
    <property type="molecule type" value="Genomic_DNA"/>
</dbReference>
<organism evidence="2 3">
    <name type="scientific">Candidatus Phosphoribacter hodrii</name>
    <dbReference type="NCBI Taxonomy" id="2953743"/>
    <lineage>
        <taxon>Bacteria</taxon>
        <taxon>Bacillati</taxon>
        <taxon>Actinomycetota</taxon>
        <taxon>Actinomycetes</taxon>
        <taxon>Micrococcales</taxon>
        <taxon>Dermatophilaceae</taxon>
        <taxon>Candidatus Phosphoribacter</taxon>
    </lineage>
</organism>
<dbReference type="AlphaFoldDB" id="A0A935IJC8"/>
<reference evidence="2 3" key="1">
    <citation type="submission" date="2020-10" db="EMBL/GenBank/DDBJ databases">
        <title>Connecting structure to function with the recovery of over 1000 high-quality activated sludge metagenome-assembled genomes encoding full-length rRNA genes using long-read sequencing.</title>
        <authorList>
            <person name="Singleton C.M."/>
            <person name="Petriglieri F."/>
            <person name="Kristensen J.M."/>
            <person name="Kirkegaard R.H."/>
            <person name="Michaelsen T.Y."/>
            <person name="Andersen M.H."/>
            <person name="Karst S.M."/>
            <person name="Dueholm M.S."/>
            <person name="Nielsen P.H."/>
            <person name="Albertsen M."/>
        </authorList>
    </citation>
    <scope>NUCLEOTIDE SEQUENCE [LARGE SCALE GENOMIC DNA]</scope>
    <source>
        <strain evidence="2">Ega_18-Q3-R5-49_MAXAC.001</strain>
    </source>
</reference>
<proteinExistence type="predicted"/>